<keyword evidence="1" id="KW-0812">Transmembrane</keyword>
<keyword evidence="1" id="KW-1133">Transmembrane helix</keyword>
<dbReference type="EMBL" id="OU015430">
    <property type="protein sequence ID" value="CAG4970300.1"/>
    <property type="molecule type" value="Genomic_DNA"/>
</dbReference>
<organism evidence="2 3">
    <name type="scientific">Novilysobacter luteus</name>
    <dbReference type="NCBI Taxonomy" id="2822368"/>
    <lineage>
        <taxon>Bacteria</taxon>
        <taxon>Pseudomonadati</taxon>
        <taxon>Pseudomonadota</taxon>
        <taxon>Gammaproteobacteria</taxon>
        <taxon>Lysobacterales</taxon>
        <taxon>Lysobacteraceae</taxon>
        <taxon>Novilysobacter</taxon>
    </lineage>
</organism>
<dbReference type="Proteomes" id="UP000680116">
    <property type="component" value="Chromosome"/>
</dbReference>
<feature type="transmembrane region" description="Helical" evidence="1">
    <location>
        <begin position="33"/>
        <end position="64"/>
    </location>
</feature>
<proteinExistence type="predicted"/>
<accession>A0ABM8UDR8</accession>
<protein>
    <recommendedName>
        <fullName evidence="4">Transmembrane protein</fullName>
    </recommendedName>
</protein>
<reference evidence="2 3" key="1">
    <citation type="submission" date="2021-04" db="EMBL/GenBank/DDBJ databases">
        <authorList>
            <person name="Rodrigo-Torres L."/>
            <person name="Arahal R. D."/>
            <person name="Lucena T."/>
        </authorList>
    </citation>
    <scope>NUCLEOTIDE SEQUENCE [LARGE SCALE GENOMIC DNA]</scope>
    <source>
        <strain evidence="2 3">CECT 30171</strain>
    </source>
</reference>
<sequence>MISSSFRFDSHQFQSRMRSAFEPRKPRHRALRFVLGVIGLGLLALLVMFSVALGAAMLVGGLLFKAWRGRGKLDKRPGGRRVVDAEYRIVGKPVLTR</sequence>
<name>A0ABM8UDR8_9GAMM</name>
<evidence type="ECO:0000256" key="1">
    <source>
        <dbReference type="SAM" id="Phobius"/>
    </source>
</evidence>
<gene>
    <name evidence="2" type="ORF">LYB30171_00704</name>
</gene>
<evidence type="ECO:0000313" key="3">
    <source>
        <dbReference type="Proteomes" id="UP000680116"/>
    </source>
</evidence>
<keyword evidence="1" id="KW-0472">Membrane</keyword>
<dbReference type="RefSeq" id="WP_251370642.1">
    <property type="nucleotide sequence ID" value="NZ_OU015430.1"/>
</dbReference>
<keyword evidence="3" id="KW-1185">Reference proteome</keyword>
<evidence type="ECO:0008006" key="4">
    <source>
        <dbReference type="Google" id="ProtNLM"/>
    </source>
</evidence>
<evidence type="ECO:0000313" key="2">
    <source>
        <dbReference type="EMBL" id="CAG4970300.1"/>
    </source>
</evidence>